<keyword evidence="3 9" id="KW-0227">DNA damage</keyword>
<accession>A0A0U3EBR1</accession>
<dbReference type="InterPro" id="IPR027417">
    <property type="entry name" value="P-loop_NTPase"/>
</dbReference>
<evidence type="ECO:0000256" key="10">
    <source>
        <dbReference type="PROSITE-ProRule" id="PRU00471"/>
    </source>
</evidence>
<dbReference type="HAMAP" id="MF_00449">
    <property type="entry name" value="RAD50"/>
    <property type="match status" value="1"/>
</dbReference>
<dbReference type="PANTHER" id="PTHR32114">
    <property type="entry name" value="ABC TRANSPORTER ABCH.3"/>
    <property type="match status" value="1"/>
</dbReference>
<comment type="similarity">
    <text evidence="9">Belongs to the SMC family. RAD50 subfamily.</text>
</comment>
<dbReference type="GeneID" id="30680831"/>
<dbReference type="InterPro" id="IPR003395">
    <property type="entry name" value="RecF/RecN/SMC_N"/>
</dbReference>
<feature type="binding site" evidence="9">
    <location>
        <begin position="32"/>
        <end position="38"/>
    </location>
    <ligand>
        <name>ATP</name>
        <dbReference type="ChEBI" id="CHEBI:30616"/>
    </ligand>
</feature>
<feature type="binding site" evidence="9 10">
    <location>
        <position position="447"/>
    </location>
    <ligand>
        <name>Zn(2+)</name>
        <dbReference type="ChEBI" id="CHEBI:29105"/>
    </ligand>
</feature>
<keyword evidence="8 9" id="KW-0234">DNA repair</keyword>
<keyword evidence="5 9" id="KW-0862">Zinc</keyword>
<feature type="binding site" evidence="9">
    <location>
        <position position="143"/>
    </location>
    <ligand>
        <name>ATP</name>
        <dbReference type="ChEBI" id="CHEBI:30616"/>
    </ligand>
</feature>
<evidence type="ECO:0000256" key="5">
    <source>
        <dbReference type="ARBA" id="ARBA00022833"/>
    </source>
</evidence>
<dbReference type="PANTHER" id="PTHR32114:SF2">
    <property type="entry name" value="ABC TRANSPORTER ABCH.3"/>
    <property type="match status" value="1"/>
</dbReference>
<feature type="coiled-coil region" evidence="9">
    <location>
        <begin position="615"/>
        <end position="718"/>
    </location>
</feature>
<evidence type="ECO:0000313" key="12">
    <source>
        <dbReference type="EMBL" id="ALU12766.1"/>
    </source>
</evidence>
<organism evidence="12 13">
    <name type="scientific">Ignicoccus islandicus DSM 13165</name>
    <dbReference type="NCBI Taxonomy" id="940295"/>
    <lineage>
        <taxon>Archaea</taxon>
        <taxon>Thermoproteota</taxon>
        <taxon>Thermoprotei</taxon>
        <taxon>Desulfurococcales</taxon>
        <taxon>Desulfurococcaceae</taxon>
        <taxon>Ignicoccus</taxon>
    </lineage>
</organism>
<evidence type="ECO:0000256" key="1">
    <source>
        <dbReference type="ARBA" id="ARBA00022723"/>
    </source>
</evidence>
<feature type="domain" description="Zinc-hook" evidence="11">
    <location>
        <begin position="397"/>
        <end position="496"/>
    </location>
</feature>
<dbReference type="OrthoDB" id="19259at2157"/>
<feature type="binding site" evidence="9 10">
    <location>
        <position position="444"/>
    </location>
    <ligand>
        <name>Zn(2+)</name>
        <dbReference type="ChEBI" id="CHEBI:29105"/>
    </ligand>
</feature>
<comment type="function">
    <text evidence="9">Part of the Rad50/Mre11 complex, which is involved in the early steps of DNA double-strand break (DSB) repair. The complex may facilitate opening of the processed DNA ends to aid in the recruitment of HerA and NurA. Rad50 controls the balance between DNA end bridging and DNA resection via ATP-dependent structural rearrangements of the Rad50/Mre11 complex.</text>
</comment>
<dbReference type="Gene3D" id="1.10.287.510">
    <property type="entry name" value="Helix hairpin bin"/>
    <property type="match status" value="1"/>
</dbReference>
<dbReference type="KEGG" id="iis:EYM_07295"/>
<evidence type="ECO:0000256" key="8">
    <source>
        <dbReference type="ARBA" id="ARBA00023204"/>
    </source>
</evidence>
<dbReference type="InterPro" id="IPR013134">
    <property type="entry name" value="Zn_hook_RAD50"/>
</dbReference>
<dbReference type="AlphaFoldDB" id="A0A0U3EBR1"/>
<dbReference type="STRING" id="940295.EYM_07295"/>
<dbReference type="Pfam" id="PF02463">
    <property type="entry name" value="SMC_N"/>
    <property type="match status" value="1"/>
</dbReference>
<evidence type="ECO:0000256" key="4">
    <source>
        <dbReference type="ARBA" id="ARBA00022801"/>
    </source>
</evidence>
<comment type="subunit">
    <text evidence="9">Homodimer. Forms a heterotetramer composed of two Mre11 subunits and two Rad50 subunits.</text>
</comment>
<protein>
    <recommendedName>
        <fullName evidence="9">DNA double-strand break repair Rad50 ATPase</fullName>
    </recommendedName>
</protein>
<keyword evidence="6 9" id="KW-0067">ATP-binding</keyword>
<dbReference type="GO" id="GO:0006302">
    <property type="term" value="P:double-strand break repair"/>
    <property type="evidence" value="ECO:0007669"/>
    <property type="project" value="UniProtKB-UniRule"/>
</dbReference>
<dbReference type="Proteomes" id="UP000060778">
    <property type="component" value="Chromosome"/>
</dbReference>
<feature type="coiled-coil region" evidence="9">
    <location>
        <begin position="393"/>
        <end position="434"/>
    </location>
</feature>
<dbReference type="RefSeq" id="WP_075050420.1">
    <property type="nucleotide sequence ID" value="NZ_CP006867.1"/>
</dbReference>
<evidence type="ECO:0000256" key="6">
    <source>
        <dbReference type="ARBA" id="ARBA00022840"/>
    </source>
</evidence>
<dbReference type="SUPFAM" id="SSF75712">
    <property type="entry name" value="Rad50 coiled-coil Zn hook"/>
    <property type="match status" value="1"/>
</dbReference>
<sequence>MILKEIEIERFLSHRRTSLNLESGVIAIVGPNGAGKSSIIDAISFAIFGVPVSRSVRRKVDLIQRGAREAKVTVKFSKGREEIQIERSLSATSQGYAYLKICNREGCRILAKGNSKVTEEVVKLFGLEEGSQNVLKELLFVPQGKLTELVDMTSSNRREFVEKLLRLRELKVVKEKLGDVITNKYLDHLSELKVRKKTILEKINELERLRKEYSSLSEKFSELSNKLNLNKTRLIEVKTSLEELERLREKYNLMNAKHRDILNKIDELRRRKEELDKELRELLHGKDLLQMKNLRDQLRDEYERLESLVRYFESAQNLIKLKLELKELEGSEEKLRELEREISGKEELLRKLREDLENITQDLGNLDPTIKELEILENARKRILMLLESYPSIDELKGQVEKTSMEIEEIERKLKQREEEIAYMQALISELKEKIDKLKGSSICPVCGRPLSPEERDRKIKEYSNELNVLQSRLSTYYSEYKKLKVRLEELWSLRERLKSKYDSIQAILNSFSVENLDELNQNIFQLYFIISSIAENNVTTIEEARRVRSKLVRRRDELNEKIKALDREIREIQRQKENLLGRVVKRNKILEEIRKIESILPSDPQEIIDSYSKYAEVKRKLVELEDKVQKASNIRSRIEEIEERLKPLLREEESLREEINQLGFNEDEYNKLKELYEKLTDEITQLEKEVSATNRLLQEYKKRLDEIESLRNEMKVIDLEIIKVESFVQFLRTLRKDLSDKIPSKLMNYLRENWNIEASNILRSFETSISNVYIDENWNVIAYSPLGEIDVGMLSGGEKVSVALALKLALLRLFTETPIQFMILDEPTIYLDSERKKALKEIIMDASRKSIEQLIVVTHDREIVDVANKVIEVSKKGALSEVEVAKV</sequence>
<keyword evidence="2 9" id="KW-0547">Nucleotide-binding</keyword>
<proteinExistence type="inferred from homology"/>
<keyword evidence="1 9" id="KW-0479">Metal-binding</keyword>
<keyword evidence="4 9" id="KW-0378">Hydrolase</keyword>
<evidence type="ECO:0000256" key="3">
    <source>
        <dbReference type="ARBA" id="ARBA00022763"/>
    </source>
</evidence>
<feature type="coiled-coil region" evidence="9">
    <location>
        <begin position="542"/>
        <end position="583"/>
    </location>
</feature>
<evidence type="ECO:0000256" key="7">
    <source>
        <dbReference type="ARBA" id="ARBA00023054"/>
    </source>
</evidence>
<dbReference type="EMBL" id="CP006867">
    <property type="protein sequence ID" value="ALU12766.1"/>
    <property type="molecule type" value="Genomic_DNA"/>
</dbReference>
<evidence type="ECO:0000256" key="2">
    <source>
        <dbReference type="ARBA" id="ARBA00022741"/>
    </source>
</evidence>
<feature type="binding site" evidence="9">
    <location>
        <begin position="794"/>
        <end position="799"/>
    </location>
    <ligand>
        <name>ATP</name>
        <dbReference type="ChEBI" id="CHEBI:30616"/>
    </ligand>
</feature>
<keyword evidence="7 9" id="KW-0175">Coiled coil</keyword>
<dbReference type="Pfam" id="PF04423">
    <property type="entry name" value="Rad50_zn_hook"/>
    <property type="match status" value="1"/>
</dbReference>
<dbReference type="GO" id="GO:0008270">
    <property type="term" value="F:zinc ion binding"/>
    <property type="evidence" value="ECO:0007669"/>
    <property type="project" value="UniProtKB-UniRule"/>
</dbReference>
<reference evidence="12 13" key="1">
    <citation type="submission" date="2013-11" db="EMBL/GenBank/DDBJ databases">
        <title>Comparative genomics of Ignicoccus.</title>
        <authorList>
            <person name="Podar M."/>
        </authorList>
    </citation>
    <scope>NUCLEOTIDE SEQUENCE [LARGE SCALE GENOMIC DNA]</scope>
    <source>
        <strain evidence="12 13">DSM 13165</strain>
    </source>
</reference>
<dbReference type="Gene3D" id="3.40.50.300">
    <property type="entry name" value="P-loop containing nucleotide triphosphate hydrolases"/>
    <property type="match status" value="2"/>
</dbReference>
<comment type="caution">
    <text evidence="9">Lacks conserved residue(s) required for the propagation of feature annotation.</text>
</comment>
<dbReference type="PROSITE" id="PS51131">
    <property type="entry name" value="ZN_HOOK"/>
    <property type="match status" value="1"/>
</dbReference>
<comment type="domain">
    <text evidence="9">The two conserved Cys that bind zinc constitute the zinc-hook, which separates the large intramolecular coiled coil regions. The 2 Cys residues coordinate one molecule of zinc with the help of the 2 Cys residues of the zinc-hook of another Rad50 molecule, thereby forming a V-shaped homodimer.</text>
</comment>
<dbReference type="InterPro" id="IPR022982">
    <property type="entry name" value="Rad50_ATPase_archaeal"/>
</dbReference>
<dbReference type="GO" id="GO:0005524">
    <property type="term" value="F:ATP binding"/>
    <property type="evidence" value="ECO:0007669"/>
    <property type="project" value="UniProtKB-UniRule"/>
</dbReference>
<evidence type="ECO:0000313" key="13">
    <source>
        <dbReference type="Proteomes" id="UP000060778"/>
    </source>
</evidence>
<name>A0A0U3EBR1_9CREN</name>
<dbReference type="GO" id="GO:0016887">
    <property type="term" value="F:ATP hydrolysis activity"/>
    <property type="evidence" value="ECO:0007669"/>
    <property type="project" value="UniProtKB-UniRule"/>
</dbReference>
<evidence type="ECO:0000256" key="9">
    <source>
        <dbReference type="HAMAP-Rule" id="MF_00449"/>
    </source>
</evidence>
<dbReference type="SUPFAM" id="SSF52540">
    <property type="entry name" value="P-loop containing nucleoside triphosphate hydrolases"/>
    <property type="match status" value="1"/>
</dbReference>
<keyword evidence="13" id="KW-1185">Reference proteome</keyword>
<comment type="cofactor">
    <cofactor evidence="9">
        <name>Zn(2+)</name>
        <dbReference type="ChEBI" id="CHEBI:29105"/>
    </cofactor>
    <text evidence="9">Binds 1 zinc ion per homodimer.</text>
</comment>
<feature type="coiled-coil region" evidence="9">
    <location>
        <begin position="189"/>
        <end position="362"/>
    </location>
</feature>
<evidence type="ECO:0000259" key="11">
    <source>
        <dbReference type="PROSITE" id="PS51131"/>
    </source>
</evidence>
<gene>
    <name evidence="9" type="primary">rad50</name>
    <name evidence="12" type="ORF">EYM_07295</name>
</gene>